<feature type="compositionally biased region" description="Polar residues" evidence="1">
    <location>
        <begin position="402"/>
        <end position="433"/>
    </location>
</feature>
<reference evidence="3 4" key="1">
    <citation type="submission" date="2015-05" db="EMBL/GenBank/DDBJ databases">
        <title>Evolution of Trichinella species and genotypes.</title>
        <authorList>
            <person name="Korhonen P.K."/>
            <person name="Edoardo P."/>
            <person name="Giuseppe L.R."/>
            <person name="Gasser R.B."/>
        </authorList>
    </citation>
    <scope>NUCLEOTIDE SEQUENCE [LARGE SCALE GENOMIC DNA]</scope>
    <source>
        <strain evidence="3">ISS10</strain>
    </source>
</reference>
<dbReference type="PANTHER" id="PTHR47055">
    <property type="entry name" value="DDE_TNP_1_7 DOMAIN-CONTAINING PROTEIN"/>
    <property type="match status" value="1"/>
</dbReference>
<dbReference type="PANTHER" id="PTHR47055:SF3">
    <property type="entry name" value="PHORBOL-ESTER_DAG-TYPE DOMAIN-CONTAINING PROTEIN"/>
    <property type="match status" value="1"/>
</dbReference>
<feature type="region of interest" description="Disordered" evidence="1">
    <location>
        <begin position="401"/>
        <end position="433"/>
    </location>
</feature>
<proteinExistence type="predicted"/>
<keyword evidence="4" id="KW-1185">Reference proteome</keyword>
<organism evidence="3 4">
    <name type="scientific">Trichinella nativa</name>
    <dbReference type="NCBI Taxonomy" id="6335"/>
    <lineage>
        <taxon>Eukaryota</taxon>
        <taxon>Metazoa</taxon>
        <taxon>Ecdysozoa</taxon>
        <taxon>Nematoda</taxon>
        <taxon>Enoplea</taxon>
        <taxon>Dorylaimia</taxon>
        <taxon>Trichinellida</taxon>
        <taxon>Trichinellidae</taxon>
        <taxon>Trichinella</taxon>
    </lineage>
</organism>
<dbReference type="Pfam" id="PF13843">
    <property type="entry name" value="DDE_Tnp_1_7"/>
    <property type="match status" value="2"/>
</dbReference>
<evidence type="ECO:0000256" key="1">
    <source>
        <dbReference type="SAM" id="MobiDB-lite"/>
    </source>
</evidence>
<dbReference type="AlphaFoldDB" id="A0A0V1LSK4"/>
<dbReference type="EMBL" id="JYDW01000009">
    <property type="protein sequence ID" value="KRZ62359.1"/>
    <property type="molecule type" value="Genomic_DNA"/>
</dbReference>
<evidence type="ECO:0000259" key="2">
    <source>
        <dbReference type="Pfam" id="PF13843"/>
    </source>
</evidence>
<gene>
    <name evidence="3" type="primary">PGBD3</name>
    <name evidence="3" type="ORF">T02_2966</name>
</gene>
<dbReference type="GO" id="GO:0043565">
    <property type="term" value="F:sequence-specific DNA binding"/>
    <property type="evidence" value="ECO:0007669"/>
    <property type="project" value="TreeGrafter"/>
</dbReference>
<evidence type="ECO:0000313" key="3">
    <source>
        <dbReference type="EMBL" id="KRZ62359.1"/>
    </source>
</evidence>
<dbReference type="InterPro" id="IPR029526">
    <property type="entry name" value="PGBD"/>
</dbReference>
<accession>A0A0V1LSK4</accession>
<dbReference type="InterPro" id="IPR052638">
    <property type="entry name" value="PiggyBac_TE-derived"/>
</dbReference>
<protein>
    <submittedName>
        <fullName evidence="3">PiggyBac transposable element-derived protein 3</fullName>
    </submittedName>
</protein>
<evidence type="ECO:0000313" key="4">
    <source>
        <dbReference type="Proteomes" id="UP000054721"/>
    </source>
</evidence>
<dbReference type="Proteomes" id="UP000054721">
    <property type="component" value="Unassembled WGS sequence"/>
</dbReference>
<name>A0A0V1LSK4_9BILA</name>
<comment type="caution">
    <text evidence="3">The sequence shown here is derived from an EMBL/GenBank/DDBJ whole genome shotgun (WGS) entry which is preliminary data.</text>
</comment>
<feature type="domain" description="PiggyBac transposable element-derived protein" evidence="2">
    <location>
        <begin position="223"/>
        <end position="375"/>
    </location>
</feature>
<dbReference type="STRING" id="6335.A0A0V1LSK4"/>
<sequence>MARRFVALENAVDFIETLSPSAQLNVEICQLPPDEDGNITDEEHIDGDAFMEVEPTDVCGELDVSIQCDESDVDKSDEDTEEQIMAESHEWKKRTPHLMLCSPIELFYLIFPKERMQYYAEMTMRYAAQKGGNLVVDGGDIEHFFGILLFSGYHCVPSENAFWSTSEDMQVQLVSGSVYDDLNNRLRQFGIFHEKLSIDEGMVPYYGHHTCKMFIRVLERPVKHELYFNNFFASYDLLEKLSDKMIRATGTIRNSKTRKIPIMPVDEVKKKHRGFFDHVCNGTVYVCRWNDNDVVTLASNHLTHHPIGSVQRYSQSQKKHVKIRMLEIVRRYSTSMGGVDILDKLLSSYRLRLRSKKWWWNLFSNALNLAVVAAWRLHRELHQKRVEFHCPATSGFQKRYHNTFSPSKTSANHSDWTKNTSTRNLENNARTLS</sequence>
<feature type="domain" description="PiggyBac transposable element-derived protein" evidence="2">
    <location>
        <begin position="102"/>
        <end position="173"/>
    </location>
</feature>
<dbReference type="OrthoDB" id="5920035at2759"/>